<name>A0AAE7SRJ2_9CAUD</name>
<proteinExistence type="predicted"/>
<dbReference type="EMBL" id="MZ399596">
    <property type="protein sequence ID" value="QXP45433.1"/>
    <property type="molecule type" value="Genomic_DNA"/>
</dbReference>
<reference evidence="1 2" key="1">
    <citation type="journal article" date="2021" name="Microbiol. Resour. Announc.">
        <title>Genome Sequences of Bacteriophages cd2, cd3, and cd4, which Specifically Target Carnobacterium divergens.</title>
        <authorList>
            <person name="Zhang P."/>
            <person name="Britton A.P."/>
            <person name="Visser K.A."/>
            <person name="Welke C.A."/>
            <person name="Wassink H."/>
            <person name="Prins E."/>
            <person name="Yang X."/>
            <person name="Martin-Visscher L.A."/>
        </authorList>
    </citation>
    <scope>NUCLEOTIDE SEQUENCE [LARGE SCALE GENOMIC DNA]</scope>
    <source>
        <strain evidence="2">cd4</strain>
    </source>
</reference>
<sequence>MIKFEEVVSESSKIPPVVMSKKELKYTKRWINM</sequence>
<evidence type="ECO:0000313" key="1">
    <source>
        <dbReference type="EMBL" id="QXP45433.1"/>
    </source>
</evidence>
<evidence type="ECO:0000313" key="2">
    <source>
        <dbReference type="Proteomes" id="UP000828872"/>
    </source>
</evidence>
<organism evidence="1 2">
    <name type="scientific">Carnobacterium phage cd4</name>
    <dbReference type="NCBI Taxonomy" id="2849246"/>
    <lineage>
        <taxon>Viruses</taxon>
        <taxon>Duplodnaviria</taxon>
        <taxon>Heunggongvirae</taxon>
        <taxon>Uroviricota</taxon>
        <taxon>Caudoviricetes</taxon>
        <taxon>Carnodivirus</taxon>
        <taxon>Carnodivirus cd4-like</taxon>
    </lineage>
</organism>
<keyword evidence="2" id="KW-1185">Reference proteome</keyword>
<dbReference type="Proteomes" id="UP000828872">
    <property type="component" value="Segment"/>
</dbReference>
<protein>
    <submittedName>
        <fullName evidence="1">Uncharacterized protein</fullName>
    </submittedName>
</protein>
<accession>A0AAE7SRJ2</accession>
<gene>
    <name evidence="1" type="ORF">cd4_077</name>
</gene>